<dbReference type="InterPro" id="IPR007709">
    <property type="entry name" value="N-FG_amidohydro"/>
</dbReference>
<dbReference type="Gene3D" id="3.40.630.40">
    <property type="entry name" value="Zn-dependent exopeptidases"/>
    <property type="match status" value="1"/>
</dbReference>
<accession>A0A1I4EUU8</accession>
<organism evidence="1 2">
    <name type="scientific">Methylorubrum salsuginis</name>
    <dbReference type="NCBI Taxonomy" id="414703"/>
    <lineage>
        <taxon>Bacteria</taxon>
        <taxon>Pseudomonadati</taxon>
        <taxon>Pseudomonadota</taxon>
        <taxon>Alphaproteobacteria</taxon>
        <taxon>Hyphomicrobiales</taxon>
        <taxon>Methylobacteriaceae</taxon>
        <taxon>Methylorubrum</taxon>
    </lineage>
</organism>
<dbReference type="SUPFAM" id="SSF53187">
    <property type="entry name" value="Zn-dependent exopeptidases"/>
    <property type="match status" value="1"/>
</dbReference>
<name>A0A1I4EUU8_9HYPH</name>
<dbReference type="Proteomes" id="UP000198804">
    <property type="component" value="Unassembled WGS sequence"/>
</dbReference>
<evidence type="ECO:0000313" key="1">
    <source>
        <dbReference type="EMBL" id="SFL08306.1"/>
    </source>
</evidence>
<dbReference type="STRING" id="414703.SAMN04488125_108130"/>
<dbReference type="AlphaFoldDB" id="A0A1I4EUU8"/>
<dbReference type="OrthoDB" id="9802050at2"/>
<keyword evidence="2" id="KW-1185">Reference proteome</keyword>
<dbReference type="RefSeq" id="WP_091946076.1">
    <property type="nucleotide sequence ID" value="NZ_FOSV01000008.1"/>
</dbReference>
<dbReference type="EMBL" id="FOSV01000008">
    <property type="protein sequence ID" value="SFL08306.1"/>
    <property type="molecule type" value="Genomic_DNA"/>
</dbReference>
<keyword evidence="1" id="KW-0378">Hydrolase</keyword>
<gene>
    <name evidence="1" type="ORF">SAMN04488125_108130</name>
</gene>
<dbReference type="GO" id="GO:0016787">
    <property type="term" value="F:hydrolase activity"/>
    <property type="evidence" value="ECO:0007669"/>
    <property type="project" value="UniProtKB-KW"/>
</dbReference>
<evidence type="ECO:0000313" key="2">
    <source>
        <dbReference type="Proteomes" id="UP000198804"/>
    </source>
</evidence>
<dbReference type="Pfam" id="PF05013">
    <property type="entry name" value="FGase"/>
    <property type="match status" value="1"/>
</dbReference>
<protein>
    <submittedName>
        <fullName evidence="1">N-formylglutamate amidohydrolase</fullName>
    </submittedName>
</protein>
<proteinExistence type="predicted"/>
<reference evidence="2" key="1">
    <citation type="submission" date="2016-10" db="EMBL/GenBank/DDBJ databases">
        <authorList>
            <person name="Varghese N."/>
            <person name="Submissions S."/>
        </authorList>
    </citation>
    <scope>NUCLEOTIDE SEQUENCE [LARGE SCALE GENOMIC DNA]</scope>
    <source>
        <strain evidence="2">CGMCC 1.6474</strain>
    </source>
</reference>
<sequence>MSLSPADGNETFDPPFVVDEPATHAVPFVFNAPHSGAHYPPAFLAASRLDALTLRRSEDAHVDRLFASVVGLGAPLMRAHFPRAYLDLNREPYELDPRMFTGRLPSYANTRSMRVAGGLGTVPRIVADGQEIYRERLPVEEAVTRIETLYKPYHRTLRGLIQRTARTFGKAILIDCHSMPSSSLGREESAQADFVLGDRFGTSCAPGLTEGVEMRLRAFGYRVVRNKPYAGGFITEHYGEPGLGRHALQIEINRALYMNEQSLALTAGFGPLAQHLAQVIAEVAAETVDTTPLGIAAE</sequence>